<evidence type="ECO:0000256" key="5">
    <source>
        <dbReference type="ARBA" id="ARBA00022723"/>
    </source>
</evidence>
<dbReference type="EMBL" id="NVWI01000009">
    <property type="protein sequence ID" value="PCJ40347.1"/>
    <property type="molecule type" value="Genomic_DNA"/>
</dbReference>
<comment type="catalytic activity">
    <reaction evidence="8">
        <text>2-hydroxy-4-oxobutane-1,2,4-tricarboxylate = oxaloacetate + pyruvate</text>
        <dbReference type="Rhea" id="RHEA:28935"/>
        <dbReference type="ChEBI" id="CHEBI:15361"/>
        <dbReference type="ChEBI" id="CHEBI:16452"/>
        <dbReference type="ChEBI" id="CHEBI:58075"/>
        <dbReference type="EC" id="4.1.3.17"/>
    </reaction>
</comment>
<evidence type="ECO:0000256" key="3">
    <source>
        <dbReference type="ARBA" id="ARBA00011643"/>
    </source>
</evidence>
<dbReference type="Proteomes" id="UP000228987">
    <property type="component" value="Unassembled WGS sequence"/>
</dbReference>
<evidence type="ECO:0000256" key="8">
    <source>
        <dbReference type="ARBA" id="ARBA00051467"/>
    </source>
</evidence>
<dbReference type="InterPro" id="IPR005493">
    <property type="entry name" value="RraA/RraA-like"/>
</dbReference>
<dbReference type="EC" id="4.1.3.17" evidence="4"/>
<evidence type="ECO:0000256" key="4">
    <source>
        <dbReference type="ARBA" id="ARBA00012213"/>
    </source>
</evidence>
<evidence type="ECO:0000256" key="7">
    <source>
        <dbReference type="ARBA" id="ARBA00023239"/>
    </source>
</evidence>
<reference evidence="12" key="1">
    <citation type="submission" date="2017-08" db="EMBL/GenBank/DDBJ databases">
        <title>A dynamic microbial community with high functional redundancy inhabits the cold, oxic subseafloor aquifer.</title>
        <authorList>
            <person name="Tully B.J."/>
            <person name="Wheat C.G."/>
            <person name="Glazer B.T."/>
            <person name="Huber J.A."/>
        </authorList>
    </citation>
    <scope>NUCLEOTIDE SEQUENCE [LARGE SCALE GENOMIC DNA]</scope>
</reference>
<feature type="binding site" evidence="10">
    <location>
        <position position="117"/>
    </location>
    <ligand>
        <name>Mg(2+)</name>
        <dbReference type="ChEBI" id="CHEBI:18420"/>
    </ligand>
</feature>
<accession>A0A2A5C943</accession>
<dbReference type="SUPFAM" id="SSF89562">
    <property type="entry name" value="RraA-like"/>
    <property type="match status" value="1"/>
</dbReference>
<feature type="binding site" evidence="10">
    <location>
        <position position="116"/>
    </location>
    <ligand>
        <name>substrate</name>
    </ligand>
</feature>
<dbReference type="CDD" id="cd16841">
    <property type="entry name" value="RraA_family"/>
    <property type="match status" value="1"/>
</dbReference>
<dbReference type="GO" id="GO:0072329">
    <property type="term" value="P:monocarboxylic acid catabolic process"/>
    <property type="evidence" value="ECO:0007669"/>
    <property type="project" value="UniProtKB-ARBA"/>
</dbReference>
<keyword evidence="7" id="KW-0456">Lyase</keyword>
<keyword evidence="6 10" id="KW-0460">Magnesium</keyword>
<dbReference type="NCBIfam" id="TIGR02798">
    <property type="entry name" value="ligK_PcmE"/>
    <property type="match status" value="1"/>
</dbReference>
<evidence type="ECO:0000313" key="11">
    <source>
        <dbReference type="EMBL" id="PCJ40347.1"/>
    </source>
</evidence>
<organism evidence="11 12">
    <name type="scientific">SAR86 cluster bacterium</name>
    <dbReference type="NCBI Taxonomy" id="2030880"/>
    <lineage>
        <taxon>Bacteria</taxon>
        <taxon>Pseudomonadati</taxon>
        <taxon>Pseudomonadota</taxon>
        <taxon>Gammaproteobacteria</taxon>
        <taxon>SAR86 cluster</taxon>
    </lineage>
</organism>
<dbReference type="Gene3D" id="3.50.30.40">
    <property type="entry name" value="Ribonuclease E inhibitor RraA/RraA-like"/>
    <property type="match status" value="1"/>
</dbReference>
<protein>
    <recommendedName>
        <fullName evidence="4">4-hydroxy-4-methyl-2-oxoglutarate aldolase</fullName>
        <ecNumber evidence="4">4.1.3.17</ecNumber>
    </recommendedName>
</protein>
<dbReference type="InterPro" id="IPR014165">
    <property type="entry name" value="LigK_PcmE"/>
</dbReference>
<proteinExistence type="inferred from homology"/>
<evidence type="ECO:0000256" key="10">
    <source>
        <dbReference type="PIRSR" id="PIRSR605493-1"/>
    </source>
</evidence>
<feature type="binding site" evidence="10">
    <location>
        <begin position="94"/>
        <end position="97"/>
    </location>
    <ligand>
        <name>substrate</name>
    </ligand>
</feature>
<dbReference type="GO" id="GO:0042537">
    <property type="term" value="P:benzene-containing compound metabolic process"/>
    <property type="evidence" value="ECO:0007669"/>
    <property type="project" value="UniProtKB-ARBA"/>
</dbReference>
<dbReference type="InterPro" id="IPR036704">
    <property type="entry name" value="RraA/RraA-like_sf"/>
</dbReference>
<dbReference type="FunFam" id="3.50.30.40:FF:000002">
    <property type="entry name" value="4-carboxy-4-hydroxy-2-oxoadipate aldolase/oxaloacetate decarboxylase"/>
    <property type="match status" value="1"/>
</dbReference>
<keyword evidence="5 10" id="KW-0479">Metal-binding</keyword>
<comment type="caution">
    <text evidence="11">The sequence shown here is derived from an EMBL/GenBank/DDBJ whole genome shotgun (WGS) entry which is preliminary data.</text>
</comment>
<dbReference type="NCBIfam" id="NF006731">
    <property type="entry name" value="PRK09262.1"/>
    <property type="match status" value="1"/>
</dbReference>
<dbReference type="AlphaFoldDB" id="A0A2A5C943"/>
<dbReference type="PANTHER" id="PTHR33254">
    <property type="entry name" value="4-HYDROXY-4-METHYL-2-OXOGLUTARATE ALDOLASE 3-RELATED"/>
    <property type="match status" value="1"/>
</dbReference>
<dbReference type="PANTHER" id="PTHR33254:SF16">
    <property type="entry name" value="BLR3842 PROTEIN"/>
    <property type="match status" value="1"/>
</dbReference>
<dbReference type="GO" id="GO:0046872">
    <property type="term" value="F:metal ion binding"/>
    <property type="evidence" value="ECO:0007669"/>
    <property type="project" value="UniProtKB-KW"/>
</dbReference>
<evidence type="ECO:0000256" key="2">
    <source>
        <dbReference type="ARBA" id="ARBA00001946"/>
    </source>
</evidence>
<gene>
    <name evidence="11" type="primary">ligK</name>
    <name evidence="11" type="ORF">COA71_10830</name>
</gene>
<name>A0A2A5C943_9GAMM</name>
<sequence>MSIVVTNPPRVDSALVEQFSKLGVATVHEAQGRKGLMSADIKPIYRPAEIVGTAVTCEVAPGDNWMIHVAAEQCREGDILVVCPTSPCSDGYFGDLLAESLRAQGVRGLIMDAGVRDIATLTEMQFPVWSKTVYAQGTVKETIANVNTPIVCGGALVNPGDLIVADDDGVVVVHQKDIETTLKNALAREANESAKRERLASGELGLDIYNMRERLADKGLSYIDYEEWQDSK</sequence>
<evidence type="ECO:0000256" key="1">
    <source>
        <dbReference type="ARBA" id="ARBA00001342"/>
    </source>
</evidence>
<comment type="catalytic activity">
    <reaction evidence="1">
        <text>4-hydroxy-4-methyl-2-oxoglutarate = 2 pyruvate</text>
        <dbReference type="Rhea" id="RHEA:22748"/>
        <dbReference type="ChEBI" id="CHEBI:15361"/>
        <dbReference type="ChEBI" id="CHEBI:58276"/>
        <dbReference type="EC" id="4.1.3.17"/>
    </reaction>
</comment>
<dbReference type="GO" id="GO:0047443">
    <property type="term" value="F:4-hydroxy-4-methyl-2-oxoglutarate aldolase activity"/>
    <property type="evidence" value="ECO:0007669"/>
    <property type="project" value="UniProtKB-EC"/>
</dbReference>
<comment type="subunit">
    <text evidence="3">Homohexamer.</text>
</comment>
<dbReference type="GO" id="GO:0019336">
    <property type="term" value="P:phenol-containing compound catabolic process"/>
    <property type="evidence" value="ECO:0007669"/>
    <property type="project" value="UniProtKB-ARBA"/>
</dbReference>
<comment type="similarity">
    <text evidence="9">Belongs to the LigK/PcmE family.</text>
</comment>
<evidence type="ECO:0000256" key="6">
    <source>
        <dbReference type="ARBA" id="ARBA00022842"/>
    </source>
</evidence>
<dbReference type="Pfam" id="PF03737">
    <property type="entry name" value="RraA-like"/>
    <property type="match status" value="1"/>
</dbReference>
<evidence type="ECO:0000256" key="9">
    <source>
        <dbReference type="ARBA" id="ARBA00061585"/>
    </source>
</evidence>
<evidence type="ECO:0000313" key="12">
    <source>
        <dbReference type="Proteomes" id="UP000228987"/>
    </source>
</evidence>
<comment type="cofactor">
    <cofactor evidence="2 10">
        <name>Mg(2+)</name>
        <dbReference type="ChEBI" id="CHEBI:18420"/>
    </cofactor>
</comment>